<dbReference type="Pfam" id="PF00126">
    <property type="entry name" value="HTH_1"/>
    <property type="match status" value="1"/>
</dbReference>
<dbReference type="Gene3D" id="1.10.10.10">
    <property type="entry name" value="Winged helix-like DNA-binding domain superfamily/Winged helix DNA-binding domain"/>
    <property type="match status" value="1"/>
</dbReference>
<dbReference type="InterPro" id="IPR036390">
    <property type="entry name" value="WH_DNA-bd_sf"/>
</dbReference>
<sequence>MEKHWPARFWKGKLPAPDQTTVIMHFTLKQLQSFVAIARDNNVSRAAETLSLSQSAVSSSLNELESQLGSLLFDRIGKRLQLNEVGQRILPHAVELLARADELERLVRSGEALGNFKVGATLTIGNYLATLLISDFMRTFPGTRVGLKVANTSQIVEGMRQFDLDIGLIEGDCFDPDLDVIPWREDELVVFCAPDHRLAKKTTISLDDLSEENWIVREPGSGTRAVFDRAVAGKLQQLDILLELEHTEAIIRAVESQLGIGCVSRLALEDALGRGSLIALPTPWFDLRRHFYFVLHKQRYLTAGVKQFLALCQQSRQPGAAI</sequence>
<keyword evidence="7" id="KW-1185">Reference proteome</keyword>
<evidence type="ECO:0000313" key="7">
    <source>
        <dbReference type="Proteomes" id="UP000575898"/>
    </source>
</evidence>
<name>A0A840MQI6_9PROT</name>
<evidence type="ECO:0000256" key="3">
    <source>
        <dbReference type="ARBA" id="ARBA00023125"/>
    </source>
</evidence>
<dbReference type="PANTHER" id="PTHR30126:SF94">
    <property type="entry name" value="LYSR FAMILY TRANSCRIPTIONAL REGULATOR"/>
    <property type="match status" value="1"/>
</dbReference>
<reference evidence="6 7" key="1">
    <citation type="submission" date="2020-08" db="EMBL/GenBank/DDBJ databases">
        <title>Genomic Encyclopedia of Type Strains, Phase IV (KMG-IV): sequencing the most valuable type-strain genomes for metagenomic binning, comparative biology and taxonomic classification.</title>
        <authorList>
            <person name="Goeker M."/>
        </authorList>
    </citation>
    <scope>NUCLEOTIDE SEQUENCE [LARGE SCALE GENOMIC DNA]</scope>
    <source>
        <strain evidence="6 7">DSM 27165</strain>
    </source>
</reference>
<dbReference type="FunFam" id="1.10.10.10:FF:000001">
    <property type="entry name" value="LysR family transcriptional regulator"/>
    <property type="match status" value="1"/>
</dbReference>
<evidence type="ECO:0000256" key="2">
    <source>
        <dbReference type="ARBA" id="ARBA00023015"/>
    </source>
</evidence>
<evidence type="ECO:0000313" key="6">
    <source>
        <dbReference type="EMBL" id="MBB5019347.1"/>
    </source>
</evidence>
<accession>A0A840MQI6</accession>
<proteinExistence type="inferred from homology"/>
<dbReference type="CDD" id="cd08420">
    <property type="entry name" value="PBP2_CysL_like"/>
    <property type="match status" value="1"/>
</dbReference>
<feature type="domain" description="HTH lysR-type" evidence="5">
    <location>
        <begin position="26"/>
        <end position="83"/>
    </location>
</feature>
<dbReference type="PANTHER" id="PTHR30126">
    <property type="entry name" value="HTH-TYPE TRANSCRIPTIONAL REGULATOR"/>
    <property type="match status" value="1"/>
</dbReference>
<dbReference type="Pfam" id="PF03466">
    <property type="entry name" value="LysR_substrate"/>
    <property type="match status" value="1"/>
</dbReference>
<keyword evidence="4" id="KW-0804">Transcription</keyword>
<dbReference type="EMBL" id="JACHHY010000016">
    <property type="protein sequence ID" value="MBB5019347.1"/>
    <property type="molecule type" value="Genomic_DNA"/>
</dbReference>
<dbReference type="SUPFAM" id="SSF46785">
    <property type="entry name" value="Winged helix' DNA-binding domain"/>
    <property type="match status" value="1"/>
</dbReference>
<protein>
    <submittedName>
        <fullName evidence="6">DNA-binding transcriptional LysR family regulator</fullName>
    </submittedName>
</protein>
<evidence type="ECO:0000256" key="4">
    <source>
        <dbReference type="ARBA" id="ARBA00023163"/>
    </source>
</evidence>
<dbReference type="Proteomes" id="UP000575898">
    <property type="component" value="Unassembled WGS sequence"/>
</dbReference>
<gene>
    <name evidence="6" type="ORF">HNQ59_002648</name>
</gene>
<dbReference type="InterPro" id="IPR036388">
    <property type="entry name" value="WH-like_DNA-bd_sf"/>
</dbReference>
<dbReference type="SUPFAM" id="SSF53850">
    <property type="entry name" value="Periplasmic binding protein-like II"/>
    <property type="match status" value="1"/>
</dbReference>
<dbReference type="NCBIfam" id="NF008095">
    <property type="entry name" value="PRK10837.1"/>
    <property type="match status" value="1"/>
</dbReference>
<dbReference type="Gene3D" id="3.40.190.290">
    <property type="match status" value="1"/>
</dbReference>
<keyword evidence="2" id="KW-0805">Transcription regulation</keyword>
<organism evidence="6 7">
    <name type="scientific">Chitinivorax tropicus</name>
    <dbReference type="NCBI Taxonomy" id="714531"/>
    <lineage>
        <taxon>Bacteria</taxon>
        <taxon>Pseudomonadati</taxon>
        <taxon>Pseudomonadota</taxon>
        <taxon>Betaproteobacteria</taxon>
        <taxon>Chitinivorax</taxon>
    </lineage>
</organism>
<evidence type="ECO:0000256" key="1">
    <source>
        <dbReference type="ARBA" id="ARBA00009437"/>
    </source>
</evidence>
<comment type="similarity">
    <text evidence="1">Belongs to the LysR transcriptional regulatory family.</text>
</comment>
<dbReference type="GO" id="GO:0000976">
    <property type="term" value="F:transcription cis-regulatory region binding"/>
    <property type="evidence" value="ECO:0007669"/>
    <property type="project" value="TreeGrafter"/>
</dbReference>
<evidence type="ECO:0000259" key="5">
    <source>
        <dbReference type="PROSITE" id="PS50931"/>
    </source>
</evidence>
<dbReference type="InterPro" id="IPR005119">
    <property type="entry name" value="LysR_subst-bd"/>
</dbReference>
<dbReference type="PRINTS" id="PR00039">
    <property type="entry name" value="HTHLYSR"/>
</dbReference>
<keyword evidence="3 6" id="KW-0238">DNA-binding</keyword>
<dbReference type="InterPro" id="IPR000847">
    <property type="entry name" value="LysR_HTH_N"/>
</dbReference>
<dbReference type="GO" id="GO:0003700">
    <property type="term" value="F:DNA-binding transcription factor activity"/>
    <property type="evidence" value="ECO:0007669"/>
    <property type="project" value="InterPro"/>
</dbReference>
<dbReference type="AlphaFoldDB" id="A0A840MQI6"/>
<comment type="caution">
    <text evidence="6">The sequence shown here is derived from an EMBL/GenBank/DDBJ whole genome shotgun (WGS) entry which is preliminary data.</text>
</comment>
<dbReference type="PROSITE" id="PS50931">
    <property type="entry name" value="HTH_LYSR"/>
    <property type="match status" value="1"/>
</dbReference>